<organism evidence="7">
    <name type="scientific">invertebrate metagenome</name>
    <dbReference type="NCBI Taxonomy" id="1711999"/>
    <lineage>
        <taxon>unclassified sequences</taxon>
        <taxon>metagenomes</taxon>
        <taxon>organismal metagenomes</taxon>
    </lineage>
</organism>
<dbReference type="NCBIfam" id="NF004402">
    <property type="entry name" value="PRK05758.2-2"/>
    <property type="match status" value="1"/>
</dbReference>
<dbReference type="NCBIfam" id="TIGR01145">
    <property type="entry name" value="ATP_synt_delta"/>
    <property type="match status" value="1"/>
</dbReference>
<sequence length="177" mass="19744">MELTTCARPYARAAFEYAKNADALGEWETMLLTCVKFVGQSRVAQALDNPVMTVQQQADLFISLAKGLLNQDMENFVRMLSEHHRYSVMPEIYGLFKEMKAREEKTQEVDVISAFALTDSQQQQLIIKMEARLGCRVTLKPQIDKSLIGGLIIKAGDLVIDGSVKARLTKLASAMVS</sequence>
<dbReference type="PRINTS" id="PR00125">
    <property type="entry name" value="ATPASEDELTA"/>
</dbReference>
<dbReference type="PANTHER" id="PTHR11910">
    <property type="entry name" value="ATP SYNTHASE DELTA CHAIN"/>
    <property type="match status" value="1"/>
</dbReference>
<evidence type="ECO:0000256" key="4">
    <source>
        <dbReference type="ARBA" id="ARBA00023065"/>
    </source>
</evidence>
<dbReference type="Gene3D" id="1.10.520.20">
    <property type="entry name" value="N-terminal domain of the delta subunit of the F1F0-ATP synthase"/>
    <property type="match status" value="1"/>
</dbReference>
<proteinExistence type="inferred from homology"/>
<keyword evidence="2" id="KW-0813">Transport</keyword>
<dbReference type="GO" id="GO:0046933">
    <property type="term" value="F:proton-transporting ATP synthase activity, rotational mechanism"/>
    <property type="evidence" value="ECO:0007669"/>
    <property type="project" value="InterPro"/>
</dbReference>
<dbReference type="GO" id="GO:0016020">
    <property type="term" value="C:membrane"/>
    <property type="evidence" value="ECO:0007669"/>
    <property type="project" value="UniProtKB-SubCell"/>
</dbReference>
<keyword evidence="4" id="KW-0406">Ion transport</keyword>
<name>A0A2H9TBR4_9ZZZZ</name>
<comment type="caution">
    <text evidence="7">The sequence shown here is derived from an EMBL/GenBank/DDBJ whole genome shotgun (WGS) entry which is preliminary data.</text>
</comment>
<evidence type="ECO:0000313" key="7">
    <source>
        <dbReference type="EMBL" id="PJE80629.1"/>
    </source>
</evidence>
<dbReference type="InterPro" id="IPR020781">
    <property type="entry name" value="ATPase_OSCP/d_CS"/>
</dbReference>
<evidence type="ECO:0000256" key="2">
    <source>
        <dbReference type="ARBA" id="ARBA00022448"/>
    </source>
</evidence>
<dbReference type="PROSITE" id="PS00389">
    <property type="entry name" value="ATPASE_DELTA"/>
    <property type="match status" value="1"/>
</dbReference>
<gene>
    <name evidence="7" type="primary">atpH</name>
    <name evidence="7" type="ORF">CI610_00368</name>
</gene>
<evidence type="ECO:0000256" key="1">
    <source>
        <dbReference type="ARBA" id="ARBA00004370"/>
    </source>
</evidence>
<keyword evidence="5" id="KW-0472">Membrane</keyword>
<dbReference type="AlphaFoldDB" id="A0A2H9TBR4"/>
<dbReference type="InterPro" id="IPR000711">
    <property type="entry name" value="ATPase_OSCP/dsu"/>
</dbReference>
<accession>A0A2H9TBR4</accession>
<comment type="subcellular location">
    <subcellularLocation>
        <location evidence="1">Membrane</location>
    </subcellularLocation>
</comment>
<dbReference type="Pfam" id="PF00213">
    <property type="entry name" value="OSCP"/>
    <property type="match status" value="1"/>
</dbReference>
<dbReference type="EMBL" id="NSIT01000010">
    <property type="protein sequence ID" value="PJE80629.1"/>
    <property type="molecule type" value="Genomic_DNA"/>
</dbReference>
<dbReference type="SUPFAM" id="SSF47928">
    <property type="entry name" value="N-terminal domain of the delta subunit of the F1F0-ATP synthase"/>
    <property type="match status" value="1"/>
</dbReference>
<evidence type="ECO:0000256" key="6">
    <source>
        <dbReference type="ARBA" id="ARBA00023310"/>
    </source>
</evidence>
<evidence type="ECO:0000256" key="3">
    <source>
        <dbReference type="ARBA" id="ARBA00022781"/>
    </source>
</evidence>
<dbReference type="InterPro" id="IPR026015">
    <property type="entry name" value="ATP_synth_OSCP/delta_N_sf"/>
</dbReference>
<keyword evidence="6" id="KW-0066">ATP synthesis</keyword>
<evidence type="ECO:0000256" key="5">
    <source>
        <dbReference type="ARBA" id="ARBA00023136"/>
    </source>
</evidence>
<keyword evidence="3" id="KW-0375">Hydrogen ion transport</keyword>
<protein>
    <submittedName>
        <fullName evidence="7">ATP synthase subunit delta</fullName>
    </submittedName>
</protein>
<dbReference type="HAMAP" id="MF_01416">
    <property type="entry name" value="ATP_synth_delta_bact"/>
    <property type="match status" value="1"/>
</dbReference>
<reference evidence="7" key="1">
    <citation type="journal article" date="2017" name="Appl. Environ. Microbiol.">
        <title>Molecular characterization of an Endozoicomonas-like organism causing infection in king scallop Pecten maximus L.</title>
        <authorList>
            <person name="Cano I."/>
            <person name="van Aerle R."/>
            <person name="Ross S."/>
            <person name="Verner-Jeffreys D.W."/>
            <person name="Paley R.K."/>
            <person name="Rimmer G."/>
            <person name="Ryder D."/>
            <person name="Hooper P."/>
            <person name="Stone D."/>
            <person name="Feist S.W."/>
        </authorList>
    </citation>
    <scope>NUCLEOTIDE SEQUENCE</scope>
</reference>